<sequence>MSHDIPTKAQATRARTARATSADGPTVDAPTLYDADILLWSEQQAAVIRALGHRRDLPNDLDIANVAEEIESVGRSELATVKSQIRQILLHQMKLAIEPQSDAVRHWEGEIVTFHSELVDRYAPSMAQRIDIDAIWRSARDSMRRSTRGTQSAAFSAGLPETSPFGLDDLLGERIDPALLAARLQAPPSAPA</sequence>
<dbReference type="PANTHER" id="PTHR34235">
    <property type="entry name" value="SLR1203 PROTEIN-RELATED"/>
    <property type="match status" value="1"/>
</dbReference>
<dbReference type="EMBL" id="JBHUIW010000001">
    <property type="protein sequence ID" value="MFD2180713.1"/>
    <property type="molecule type" value="Genomic_DNA"/>
</dbReference>
<feature type="region of interest" description="Disordered" evidence="1">
    <location>
        <begin position="1"/>
        <end position="24"/>
    </location>
</feature>
<dbReference type="RefSeq" id="WP_378475926.1">
    <property type="nucleotide sequence ID" value="NZ_JBHUIW010000001.1"/>
</dbReference>
<name>A0ABW5ACN7_9BRAD</name>
<feature type="compositionally biased region" description="Low complexity" evidence="1">
    <location>
        <begin position="9"/>
        <end position="22"/>
    </location>
</feature>
<comment type="caution">
    <text evidence="2">The sequence shown here is derived from an EMBL/GenBank/DDBJ whole genome shotgun (WGS) entry which is preliminary data.</text>
</comment>
<protein>
    <submittedName>
        <fullName evidence="2">DUF29 domain-containing protein</fullName>
    </submittedName>
</protein>
<gene>
    <name evidence="2" type="ORF">ACFSOX_00975</name>
</gene>
<keyword evidence="3" id="KW-1185">Reference proteome</keyword>
<dbReference type="InterPro" id="IPR002636">
    <property type="entry name" value="DUF29"/>
</dbReference>
<evidence type="ECO:0000313" key="2">
    <source>
        <dbReference type="EMBL" id="MFD2180713.1"/>
    </source>
</evidence>
<evidence type="ECO:0000256" key="1">
    <source>
        <dbReference type="SAM" id="MobiDB-lite"/>
    </source>
</evidence>
<dbReference type="Pfam" id="PF01724">
    <property type="entry name" value="DUF29"/>
    <property type="match status" value="1"/>
</dbReference>
<reference evidence="3" key="1">
    <citation type="journal article" date="2019" name="Int. J. Syst. Evol. Microbiol.">
        <title>The Global Catalogue of Microorganisms (GCM) 10K type strain sequencing project: providing services to taxonomists for standard genome sequencing and annotation.</title>
        <authorList>
            <consortium name="The Broad Institute Genomics Platform"/>
            <consortium name="The Broad Institute Genome Sequencing Center for Infectious Disease"/>
            <person name="Wu L."/>
            <person name="Ma J."/>
        </authorList>
    </citation>
    <scope>NUCLEOTIDE SEQUENCE [LARGE SCALE GENOMIC DNA]</scope>
    <source>
        <strain evidence="3">CGMCC 1.6774</strain>
    </source>
</reference>
<evidence type="ECO:0000313" key="3">
    <source>
        <dbReference type="Proteomes" id="UP001597314"/>
    </source>
</evidence>
<organism evidence="2 3">
    <name type="scientific">Rhodoplanes azumiensis</name>
    <dbReference type="NCBI Taxonomy" id="1897628"/>
    <lineage>
        <taxon>Bacteria</taxon>
        <taxon>Pseudomonadati</taxon>
        <taxon>Pseudomonadota</taxon>
        <taxon>Alphaproteobacteria</taxon>
        <taxon>Hyphomicrobiales</taxon>
        <taxon>Nitrobacteraceae</taxon>
        <taxon>Rhodoplanes</taxon>
    </lineage>
</organism>
<proteinExistence type="predicted"/>
<accession>A0ABW5ACN7</accession>
<dbReference type="Proteomes" id="UP001597314">
    <property type="component" value="Unassembled WGS sequence"/>
</dbReference>
<dbReference type="Gene3D" id="1.20.1220.20">
    <property type="entry name" value="Uncharcterised protein PF01724"/>
    <property type="match status" value="1"/>
</dbReference>